<dbReference type="InterPro" id="IPR000719">
    <property type="entry name" value="Prot_kinase_dom"/>
</dbReference>
<dbReference type="SUPFAM" id="SSF56112">
    <property type="entry name" value="Protein kinase-like (PK-like)"/>
    <property type="match status" value="1"/>
</dbReference>
<protein>
    <recommendedName>
        <fullName evidence="1">Protein kinase domain-containing protein</fullName>
    </recommendedName>
</protein>
<name>A0A0C3A6E0_9AGAM</name>
<dbReference type="AlphaFoldDB" id="A0A0C3A6E0"/>
<evidence type="ECO:0000313" key="2">
    <source>
        <dbReference type="EMBL" id="KIM60327.1"/>
    </source>
</evidence>
<keyword evidence="3" id="KW-1185">Reference proteome</keyword>
<organism evidence="2 3">
    <name type="scientific">Scleroderma citrinum Foug A</name>
    <dbReference type="NCBI Taxonomy" id="1036808"/>
    <lineage>
        <taxon>Eukaryota</taxon>
        <taxon>Fungi</taxon>
        <taxon>Dikarya</taxon>
        <taxon>Basidiomycota</taxon>
        <taxon>Agaricomycotina</taxon>
        <taxon>Agaricomycetes</taxon>
        <taxon>Agaricomycetidae</taxon>
        <taxon>Boletales</taxon>
        <taxon>Sclerodermatineae</taxon>
        <taxon>Sclerodermataceae</taxon>
        <taxon>Scleroderma</taxon>
    </lineage>
</organism>
<dbReference type="GO" id="GO:0004672">
    <property type="term" value="F:protein kinase activity"/>
    <property type="evidence" value="ECO:0007669"/>
    <property type="project" value="InterPro"/>
</dbReference>
<dbReference type="InParanoid" id="A0A0C3A6E0"/>
<dbReference type="InterPro" id="IPR011009">
    <property type="entry name" value="Kinase-like_dom_sf"/>
</dbReference>
<dbReference type="STRING" id="1036808.A0A0C3A6E0"/>
<dbReference type="PROSITE" id="PS50011">
    <property type="entry name" value="PROTEIN_KINASE_DOM"/>
    <property type="match status" value="1"/>
</dbReference>
<reference evidence="2 3" key="1">
    <citation type="submission" date="2014-04" db="EMBL/GenBank/DDBJ databases">
        <authorList>
            <consortium name="DOE Joint Genome Institute"/>
            <person name="Kuo A."/>
            <person name="Kohler A."/>
            <person name="Nagy L.G."/>
            <person name="Floudas D."/>
            <person name="Copeland A."/>
            <person name="Barry K.W."/>
            <person name="Cichocki N."/>
            <person name="Veneault-Fourrey C."/>
            <person name="LaButti K."/>
            <person name="Lindquist E.A."/>
            <person name="Lipzen A."/>
            <person name="Lundell T."/>
            <person name="Morin E."/>
            <person name="Murat C."/>
            <person name="Sun H."/>
            <person name="Tunlid A."/>
            <person name="Henrissat B."/>
            <person name="Grigoriev I.V."/>
            <person name="Hibbett D.S."/>
            <person name="Martin F."/>
            <person name="Nordberg H.P."/>
            <person name="Cantor M.N."/>
            <person name="Hua S.X."/>
        </authorList>
    </citation>
    <scope>NUCLEOTIDE SEQUENCE [LARGE SCALE GENOMIC DNA]</scope>
    <source>
        <strain evidence="2 3">Foug A</strain>
    </source>
</reference>
<dbReference type="EMBL" id="KN822063">
    <property type="protein sequence ID" value="KIM60327.1"/>
    <property type="molecule type" value="Genomic_DNA"/>
</dbReference>
<feature type="domain" description="Protein kinase" evidence="1">
    <location>
        <begin position="1"/>
        <end position="123"/>
    </location>
</feature>
<sequence length="123" mass="13693">MLVANDGRTLLTNFSCSAIFYIDRAPISVGAIRWRAPEHVDDSRGVTMEGDVWAFGMTVLSDRLMDGEWWAVCTSCWGLDPASRPAMSVLVEKIEKIIAQSSRPRFVETLNENEDKVVNEGNA</sequence>
<evidence type="ECO:0000313" key="3">
    <source>
        <dbReference type="Proteomes" id="UP000053989"/>
    </source>
</evidence>
<dbReference type="Gene3D" id="1.10.510.10">
    <property type="entry name" value="Transferase(Phosphotransferase) domain 1"/>
    <property type="match status" value="1"/>
</dbReference>
<dbReference type="Proteomes" id="UP000053989">
    <property type="component" value="Unassembled WGS sequence"/>
</dbReference>
<dbReference type="HOGENOM" id="CLU_000288_7_18_1"/>
<gene>
    <name evidence="2" type="ORF">SCLCIDRAFT_1216944</name>
</gene>
<reference evidence="3" key="2">
    <citation type="submission" date="2015-01" db="EMBL/GenBank/DDBJ databases">
        <title>Evolutionary Origins and Diversification of the Mycorrhizal Mutualists.</title>
        <authorList>
            <consortium name="DOE Joint Genome Institute"/>
            <consortium name="Mycorrhizal Genomics Consortium"/>
            <person name="Kohler A."/>
            <person name="Kuo A."/>
            <person name="Nagy L.G."/>
            <person name="Floudas D."/>
            <person name="Copeland A."/>
            <person name="Barry K.W."/>
            <person name="Cichocki N."/>
            <person name="Veneault-Fourrey C."/>
            <person name="LaButti K."/>
            <person name="Lindquist E.A."/>
            <person name="Lipzen A."/>
            <person name="Lundell T."/>
            <person name="Morin E."/>
            <person name="Murat C."/>
            <person name="Riley R."/>
            <person name="Ohm R."/>
            <person name="Sun H."/>
            <person name="Tunlid A."/>
            <person name="Henrissat B."/>
            <person name="Grigoriev I.V."/>
            <person name="Hibbett D.S."/>
            <person name="Martin F."/>
        </authorList>
    </citation>
    <scope>NUCLEOTIDE SEQUENCE [LARGE SCALE GENOMIC DNA]</scope>
    <source>
        <strain evidence="3">Foug A</strain>
    </source>
</reference>
<evidence type="ECO:0000259" key="1">
    <source>
        <dbReference type="PROSITE" id="PS50011"/>
    </source>
</evidence>
<proteinExistence type="predicted"/>
<accession>A0A0C3A6E0</accession>
<dbReference type="OrthoDB" id="5809314at2759"/>
<dbReference type="GO" id="GO:0005524">
    <property type="term" value="F:ATP binding"/>
    <property type="evidence" value="ECO:0007669"/>
    <property type="project" value="InterPro"/>
</dbReference>